<evidence type="ECO:0000256" key="1">
    <source>
        <dbReference type="SAM" id="Phobius"/>
    </source>
</evidence>
<keyword evidence="3" id="KW-1185">Reference proteome</keyword>
<keyword evidence="1" id="KW-0472">Membrane</keyword>
<organism evidence="2 3">
    <name type="scientific">Pedobacter planticolens</name>
    <dbReference type="NCBI Taxonomy" id="2679964"/>
    <lineage>
        <taxon>Bacteria</taxon>
        <taxon>Pseudomonadati</taxon>
        <taxon>Bacteroidota</taxon>
        <taxon>Sphingobacteriia</taxon>
        <taxon>Sphingobacteriales</taxon>
        <taxon>Sphingobacteriaceae</taxon>
        <taxon>Pedobacter</taxon>
    </lineage>
</organism>
<comment type="caution">
    <text evidence="2">The sequence shown here is derived from an EMBL/GenBank/DDBJ whole genome shotgun (WGS) entry which is preliminary data.</text>
</comment>
<proteinExistence type="predicted"/>
<feature type="transmembrane region" description="Helical" evidence="1">
    <location>
        <begin position="60"/>
        <end position="78"/>
    </location>
</feature>
<sequence>MEYLKSITPFLFIIGLYLISFFIQKLFKLETAIKIRILIGCIGIGVYLCLAFQAESLKTTIVLTLLSGTILYGVVSLMNKYLDLKD</sequence>
<dbReference type="Proteomes" id="UP000601055">
    <property type="component" value="Unassembled WGS sequence"/>
</dbReference>
<name>A0A923DY72_9SPHI</name>
<reference evidence="2" key="1">
    <citation type="submission" date="2019-11" db="EMBL/GenBank/DDBJ databases">
        <title>Description of Pedobacter sp. LMG 31464T.</title>
        <authorList>
            <person name="Carlier A."/>
            <person name="Qi S."/>
            <person name="Vandamme P."/>
        </authorList>
    </citation>
    <scope>NUCLEOTIDE SEQUENCE</scope>
    <source>
        <strain evidence="2">LMG 31464</strain>
    </source>
</reference>
<feature type="transmembrane region" description="Helical" evidence="1">
    <location>
        <begin position="6"/>
        <end position="23"/>
    </location>
</feature>
<feature type="transmembrane region" description="Helical" evidence="1">
    <location>
        <begin position="35"/>
        <end position="54"/>
    </location>
</feature>
<keyword evidence="1" id="KW-1133">Transmembrane helix</keyword>
<evidence type="ECO:0000313" key="2">
    <source>
        <dbReference type="EMBL" id="MBB2146226.1"/>
    </source>
</evidence>
<dbReference type="AlphaFoldDB" id="A0A923DY72"/>
<gene>
    <name evidence="2" type="ORF">GM921_12065</name>
</gene>
<evidence type="ECO:0000313" key="3">
    <source>
        <dbReference type="Proteomes" id="UP000601055"/>
    </source>
</evidence>
<dbReference type="EMBL" id="WNXD01000002">
    <property type="protein sequence ID" value="MBB2146226.1"/>
    <property type="molecule type" value="Genomic_DNA"/>
</dbReference>
<dbReference type="RefSeq" id="WP_182922894.1">
    <property type="nucleotide sequence ID" value="NZ_WNXD01000002.1"/>
</dbReference>
<keyword evidence="1" id="KW-0812">Transmembrane</keyword>
<protein>
    <submittedName>
        <fullName evidence="2">Uncharacterized protein</fullName>
    </submittedName>
</protein>
<accession>A0A923DY72</accession>